<protein>
    <submittedName>
        <fullName evidence="1">Uncharacterized protein</fullName>
    </submittedName>
</protein>
<reference evidence="1" key="1">
    <citation type="submission" date="2019-12" db="EMBL/GenBank/DDBJ databases">
        <title>An insight into the sialome of adult female Ixodes ricinus ticks feeding for 6 days.</title>
        <authorList>
            <person name="Perner J."/>
            <person name="Ribeiro J.M.C."/>
        </authorList>
    </citation>
    <scope>NUCLEOTIDE SEQUENCE</scope>
    <source>
        <strain evidence="1">Semi-engorged</strain>
        <tissue evidence="1">Salivary glands</tissue>
    </source>
</reference>
<sequence length="402" mass="43430">MFRFESWGPVVLSLGSQHVLGAHPLVEVLRLEEAQLDGALLERGAFLVRRLGNLGRLVVADVRVQRRHQHERLVEQLGDAFPVGHDADDAVVGEGDAGVREEAYRAQDVGHHEGLEDVELKVAVAAAHCHRHMVAHHLGRHHGHRLALRRVHFAGHDAAAGLVLGQRELPESTPGSRAEEADVVGDLHEAAGNDIQGPGHLHHGVVRRQGLKLVGCRHKGKSCELGHFLGNLLGKSNPRVESRAHCSATCCKVVETRQGDLDPLDAVLNLSSVATKLLPQRQRHCILGVGPANLDDVLELLGLLAQGVQKMLEGRQQPCVDLHGNRNVHGCRVRVVGALALVDVVVGVDGALAAQLAAEDLDGPVGDHLVHVHVRLGARARLPDHQREVRLQGAVNHLVCRL</sequence>
<evidence type="ECO:0000313" key="1">
    <source>
        <dbReference type="EMBL" id="MXU99133.1"/>
    </source>
</evidence>
<name>A0A6B0VA16_IXORI</name>
<dbReference type="EMBL" id="GIFC01017050">
    <property type="protein sequence ID" value="MXU99133.1"/>
    <property type="molecule type" value="Transcribed_RNA"/>
</dbReference>
<organism evidence="1">
    <name type="scientific">Ixodes ricinus</name>
    <name type="common">Common tick</name>
    <name type="synonym">Acarus ricinus</name>
    <dbReference type="NCBI Taxonomy" id="34613"/>
    <lineage>
        <taxon>Eukaryota</taxon>
        <taxon>Metazoa</taxon>
        <taxon>Ecdysozoa</taxon>
        <taxon>Arthropoda</taxon>
        <taxon>Chelicerata</taxon>
        <taxon>Arachnida</taxon>
        <taxon>Acari</taxon>
        <taxon>Parasitiformes</taxon>
        <taxon>Ixodida</taxon>
        <taxon>Ixodoidea</taxon>
        <taxon>Ixodidae</taxon>
        <taxon>Ixodinae</taxon>
        <taxon>Ixodes</taxon>
    </lineage>
</organism>
<dbReference type="AlphaFoldDB" id="A0A6B0VA16"/>
<proteinExistence type="predicted"/>
<accession>A0A6B0VA16</accession>